<evidence type="ECO:0000313" key="3">
    <source>
        <dbReference type="Proteomes" id="UP001596171"/>
    </source>
</evidence>
<dbReference type="EMBL" id="JBHSSE010000024">
    <property type="protein sequence ID" value="MFC6202554.1"/>
    <property type="molecule type" value="Genomic_DNA"/>
</dbReference>
<accession>A0ABW1SMQ1</accession>
<evidence type="ECO:0008006" key="4">
    <source>
        <dbReference type="Google" id="ProtNLM"/>
    </source>
</evidence>
<keyword evidence="1" id="KW-1133">Transmembrane helix</keyword>
<comment type="caution">
    <text evidence="2">The sequence shown here is derived from an EMBL/GenBank/DDBJ whole genome shotgun (WGS) entry which is preliminary data.</text>
</comment>
<dbReference type="Proteomes" id="UP001596171">
    <property type="component" value="Unassembled WGS sequence"/>
</dbReference>
<keyword evidence="1" id="KW-0812">Transmembrane</keyword>
<dbReference type="RefSeq" id="WP_137616596.1">
    <property type="nucleotide sequence ID" value="NZ_BJDI01000010.1"/>
</dbReference>
<organism evidence="2 3">
    <name type="scientific">Lactiplantibacillus nangangensis</name>
    <dbReference type="NCBI Taxonomy" id="2559917"/>
    <lineage>
        <taxon>Bacteria</taxon>
        <taxon>Bacillati</taxon>
        <taxon>Bacillota</taxon>
        <taxon>Bacilli</taxon>
        <taxon>Lactobacillales</taxon>
        <taxon>Lactobacillaceae</taxon>
        <taxon>Lactiplantibacillus</taxon>
    </lineage>
</organism>
<keyword evidence="3" id="KW-1185">Reference proteome</keyword>
<keyword evidence="1" id="KW-0472">Membrane</keyword>
<name>A0ABW1SMQ1_9LACO</name>
<evidence type="ECO:0000313" key="2">
    <source>
        <dbReference type="EMBL" id="MFC6202554.1"/>
    </source>
</evidence>
<proteinExistence type="predicted"/>
<protein>
    <recommendedName>
        <fullName evidence="4">Holin</fullName>
    </recommendedName>
</protein>
<evidence type="ECO:0000256" key="1">
    <source>
        <dbReference type="SAM" id="Phobius"/>
    </source>
</evidence>
<gene>
    <name evidence="2" type="ORF">ACFP1L_11840</name>
</gene>
<sequence>MTKFKFSFNKKSPTDIASVVFIIASGLVTLGTALGFTLPGSTSDSINAWVSVVTLIVGNLGLSINTEHVGKNGGTGSDQQTQK</sequence>
<feature type="transmembrane region" description="Helical" evidence="1">
    <location>
        <begin position="45"/>
        <end position="62"/>
    </location>
</feature>
<reference evidence="3" key="1">
    <citation type="journal article" date="2019" name="Int. J. Syst. Evol. Microbiol.">
        <title>The Global Catalogue of Microorganisms (GCM) 10K type strain sequencing project: providing services to taxonomists for standard genome sequencing and annotation.</title>
        <authorList>
            <consortium name="The Broad Institute Genomics Platform"/>
            <consortium name="The Broad Institute Genome Sequencing Center for Infectious Disease"/>
            <person name="Wu L."/>
            <person name="Ma J."/>
        </authorList>
    </citation>
    <scope>NUCLEOTIDE SEQUENCE [LARGE SCALE GENOMIC DNA]</scope>
    <source>
        <strain evidence="3">CCM 8930</strain>
    </source>
</reference>